<sequence>MAEEIIMSEEEEEEILEDVAYRYLCELVDRYMVQVEERGLMGRIKSCRIHDLMRDFFLSKAERG</sequence>
<keyword evidence="1" id="KW-0677">Repeat</keyword>
<evidence type="ECO:0000313" key="3">
    <source>
        <dbReference type="EMBL" id="EEF41491.1"/>
    </source>
</evidence>
<protein>
    <recommendedName>
        <fullName evidence="2">Disease resistance protein winged helix domain-containing protein</fullName>
    </recommendedName>
</protein>
<proteinExistence type="predicted"/>
<evidence type="ECO:0000313" key="4">
    <source>
        <dbReference type="Proteomes" id="UP000008311"/>
    </source>
</evidence>
<keyword evidence="4" id="KW-1185">Reference proteome</keyword>
<dbReference type="STRING" id="3988.B9S463"/>
<dbReference type="InterPro" id="IPR058922">
    <property type="entry name" value="WHD_DRP"/>
</dbReference>
<dbReference type="InterPro" id="IPR036388">
    <property type="entry name" value="WH-like_DNA-bd_sf"/>
</dbReference>
<evidence type="ECO:0000256" key="1">
    <source>
        <dbReference type="ARBA" id="ARBA00022737"/>
    </source>
</evidence>
<dbReference type="Pfam" id="PF23559">
    <property type="entry name" value="WHD_DRP"/>
    <property type="match status" value="1"/>
</dbReference>
<dbReference type="InParanoid" id="B9S463"/>
<name>B9S463_RICCO</name>
<reference evidence="4" key="1">
    <citation type="journal article" date="2010" name="Nat. Biotechnol.">
        <title>Draft genome sequence of the oilseed species Ricinus communis.</title>
        <authorList>
            <person name="Chan A.P."/>
            <person name="Crabtree J."/>
            <person name="Zhao Q."/>
            <person name="Lorenzi H."/>
            <person name="Orvis J."/>
            <person name="Puiu D."/>
            <person name="Melake-Berhan A."/>
            <person name="Jones K.M."/>
            <person name="Redman J."/>
            <person name="Chen G."/>
            <person name="Cahoon E.B."/>
            <person name="Gedil M."/>
            <person name="Stanke M."/>
            <person name="Haas B.J."/>
            <person name="Wortman J.R."/>
            <person name="Fraser-Liggett C.M."/>
            <person name="Ravel J."/>
            <person name="Rabinowicz P.D."/>
        </authorList>
    </citation>
    <scope>NUCLEOTIDE SEQUENCE [LARGE SCALE GENOMIC DNA]</scope>
    <source>
        <strain evidence="4">cv. Hale</strain>
    </source>
</reference>
<organism evidence="3 4">
    <name type="scientific">Ricinus communis</name>
    <name type="common">Castor bean</name>
    <dbReference type="NCBI Taxonomy" id="3988"/>
    <lineage>
        <taxon>Eukaryota</taxon>
        <taxon>Viridiplantae</taxon>
        <taxon>Streptophyta</taxon>
        <taxon>Embryophyta</taxon>
        <taxon>Tracheophyta</taxon>
        <taxon>Spermatophyta</taxon>
        <taxon>Magnoliopsida</taxon>
        <taxon>eudicotyledons</taxon>
        <taxon>Gunneridae</taxon>
        <taxon>Pentapetalae</taxon>
        <taxon>rosids</taxon>
        <taxon>fabids</taxon>
        <taxon>Malpighiales</taxon>
        <taxon>Euphorbiaceae</taxon>
        <taxon>Acalyphoideae</taxon>
        <taxon>Acalypheae</taxon>
        <taxon>Ricinus</taxon>
    </lineage>
</organism>
<dbReference type="Proteomes" id="UP000008311">
    <property type="component" value="Unassembled WGS sequence"/>
</dbReference>
<dbReference type="Gene3D" id="1.10.10.10">
    <property type="entry name" value="Winged helix-like DNA-binding domain superfamily/Winged helix DNA-binding domain"/>
    <property type="match status" value="1"/>
</dbReference>
<dbReference type="AlphaFoldDB" id="B9S463"/>
<gene>
    <name evidence="3" type="ORF">RCOM_0687310</name>
</gene>
<evidence type="ECO:0000259" key="2">
    <source>
        <dbReference type="Pfam" id="PF23559"/>
    </source>
</evidence>
<dbReference type="EMBL" id="EQ973864">
    <property type="protein sequence ID" value="EEF41491.1"/>
    <property type="molecule type" value="Genomic_DNA"/>
</dbReference>
<accession>B9S463</accession>
<feature type="domain" description="Disease resistance protein winged helix" evidence="2">
    <location>
        <begin position="1"/>
        <end position="56"/>
    </location>
</feature>